<dbReference type="SUPFAM" id="SSF64376">
    <property type="entry name" value="YlxR-like"/>
    <property type="match status" value="1"/>
</dbReference>
<dbReference type="NCBIfam" id="NF006622">
    <property type="entry name" value="PRK09190.1"/>
    <property type="match status" value="1"/>
</dbReference>
<evidence type="ECO:0000313" key="3">
    <source>
        <dbReference type="EMBL" id="TWB54599.1"/>
    </source>
</evidence>
<sequence length="231" mass="23821">MVSPQVSGPAMTPDPDAPLLPEGEAEAVGGAKSPLRRCIASGVVGEKDGMIRFVVGPDGTIVPDVEETLPGRGLWLTADPALVEKAVAKGLFAKAARRSVRTPADLGAQVSGLLRRRCLDLVGLARRGGQAVAGFEKVAAALRAKAIGTRSGIGLRLEASDGAADGRSKLDALSPGIPVVDIFDRGELGMALGRDDAVHAVVGAGPLVQRLQREADRLRALSKGRYRPSAG</sequence>
<proteinExistence type="predicted"/>
<evidence type="ECO:0000259" key="2">
    <source>
        <dbReference type="Pfam" id="PF04296"/>
    </source>
</evidence>
<evidence type="ECO:0000313" key="4">
    <source>
        <dbReference type="Proteomes" id="UP000318050"/>
    </source>
</evidence>
<dbReference type="InterPro" id="IPR007393">
    <property type="entry name" value="YlxR_dom"/>
</dbReference>
<protein>
    <recommendedName>
        <fullName evidence="2">YlxR domain-containing protein</fullName>
    </recommendedName>
</protein>
<dbReference type="EMBL" id="VITT01000014">
    <property type="protein sequence ID" value="TWB54599.1"/>
    <property type="molecule type" value="Genomic_DNA"/>
</dbReference>
<gene>
    <name evidence="3" type="ORF">FBZ92_114184</name>
</gene>
<dbReference type="CDD" id="cd00279">
    <property type="entry name" value="YlxR"/>
    <property type="match status" value="1"/>
</dbReference>
<dbReference type="SUPFAM" id="SSF55315">
    <property type="entry name" value="L30e-like"/>
    <property type="match status" value="1"/>
</dbReference>
<feature type="domain" description="YlxR" evidence="2">
    <location>
        <begin position="36"/>
        <end position="101"/>
    </location>
</feature>
<dbReference type="AlphaFoldDB" id="A0A560I997"/>
<dbReference type="PANTHER" id="PTHR34215">
    <property type="entry name" value="BLL0784 PROTEIN"/>
    <property type="match status" value="1"/>
</dbReference>
<dbReference type="InterPro" id="IPR037465">
    <property type="entry name" value="YlxR"/>
</dbReference>
<dbReference type="PANTHER" id="PTHR34215:SF1">
    <property type="entry name" value="YLXR DOMAIN-CONTAINING PROTEIN"/>
    <property type="match status" value="1"/>
</dbReference>
<organism evidence="3 4">
    <name type="scientific">Nitrospirillum amazonense</name>
    <dbReference type="NCBI Taxonomy" id="28077"/>
    <lineage>
        <taxon>Bacteria</taxon>
        <taxon>Pseudomonadati</taxon>
        <taxon>Pseudomonadota</taxon>
        <taxon>Alphaproteobacteria</taxon>
        <taxon>Rhodospirillales</taxon>
        <taxon>Azospirillaceae</taxon>
        <taxon>Nitrospirillum</taxon>
    </lineage>
</organism>
<comment type="caution">
    <text evidence="3">The sequence shown here is derived from an EMBL/GenBank/DDBJ whole genome shotgun (WGS) entry which is preliminary data.</text>
</comment>
<name>A0A560I997_9PROT</name>
<dbReference type="Gene3D" id="3.30.1330.30">
    <property type="match status" value="1"/>
</dbReference>
<dbReference type="Proteomes" id="UP000318050">
    <property type="component" value="Unassembled WGS sequence"/>
</dbReference>
<feature type="region of interest" description="Disordered" evidence="1">
    <location>
        <begin position="1"/>
        <end position="28"/>
    </location>
</feature>
<reference evidence="3 4" key="1">
    <citation type="submission" date="2019-06" db="EMBL/GenBank/DDBJ databases">
        <title>Genomic Encyclopedia of Type Strains, Phase IV (KMG-V): Genome sequencing to study the core and pangenomes of soil and plant-associated prokaryotes.</title>
        <authorList>
            <person name="Whitman W."/>
        </authorList>
    </citation>
    <scope>NUCLEOTIDE SEQUENCE [LARGE SCALE GENOMIC DNA]</scope>
    <source>
        <strain evidence="3 4">BR 11140</strain>
    </source>
</reference>
<accession>A0A560I997</accession>
<dbReference type="Gene3D" id="3.30.1230.10">
    <property type="entry name" value="YlxR-like"/>
    <property type="match status" value="1"/>
</dbReference>
<evidence type="ECO:0000256" key="1">
    <source>
        <dbReference type="SAM" id="MobiDB-lite"/>
    </source>
</evidence>
<dbReference type="InterPro" id="IPR029064">
    <property type="entry name" value="Ribosomal_eL30-like_sf"/>
</dbReference>
<dbReference type="Pfam" id="PF04296">
    <property type="entry name" value="YlxR"/>
    <property type="match status" value="1"/>
</dbReference>
<dbReference type="InterPro" id="IPR035931">
    <property type="entry name" value="YlxR-like_sf"/>
</dbReference>